<evidence type="ECO:0000313" key="14">
    <source>
        <dbReference type="EMBL" id="RDS84918.1"/>
    </source>
</evidence>
<feature type="transmembrane region" description="Helical" evidence="12">
    <location>
        <begin position="88"/>
        <end position="104"/>
    </location>
</feature>
<comment type="function">
    <text evidence="1">Catalyzes the methylation of methanethiol (MeSH) to yield dimethylsulphide (DMS).</text>
</comment>
<name>A0A370X959_9GAMM</name>
<evidence type="ECO:0000256" key="1">
    <source>
        <dbReference type="ARBA" id="ARBA00002096"/>
    </source>
</evidence>
<evidence type="ECO:0000256" key="3">
    <source>
        <dbReference type="ARBA" id="ARBA00010631"/>
    </source>
</evidence>
<keyword evidence="5 14" id="KW-0489">Methyltransferase</keyword>
<evidence type="ECO:0000256" key="7">
    <source>
        <dbReference type="ARBA" id="ARBA00022691"/>
    </source>
</evidence>
<keyword evidence="10 12" id="KW-0472">Membrane</keyword>
<evidence type="ECO:0000256" key="2">
    <source>
        <dbReference type="ARBA" id="ARBA00004141"/>
    </source>
</evidence>
<dbReference type="GO" id="GO:0016020">
    <property type="term" value="C:membrane"/>
    <property type="evidence" value="ECO:0007669"/>
    <property type="project" value="UniProtKB-SubCell"/>
</dbReference>
<dbReference type="Pfam" id="PF07298">
    <property type="entry name" value="NnrU"/>
    <property type="match status" value="1"/>
</dbReference>
<dbReference type="AlphaFoldDB" id="A0A370X959"/>
<dbReference type="PANTHER" id="PTHR31040">
    <property type="entry name" value="NURIM"/>
    <property type="match status" value="1"/>
</dbReference>
<feature type="transmembrane region" description="Helical" evidence="12">
    <location>
        <begin position="49"/>
        <end position="67"/>
    </location>
</feature>
<feature type="transmembrane region" description="Helical" evidence="12">
    <location>
        <begin position="169"/>
        <end position="189"/>
    </location>
</feature>
<dbReference type="EMBL" id="QRBE01000001">
    <property type="protein sequence ID" value="RDS84918.1"/>
    <property type="molecule type" value="Genomic_DNA"/>
</dbReference>
<gene>
    <name evidence="14" type="ORF">DWU98_02905</name>
</gene>
<evidence type="ECO:0000256" key="10">
    <source>
        <dbReference type="ARBA" id="ARBA00023136"/>
    </source>
</evidence>
<accession>A0A370X959</accession>
<evidence type="ECO:0000256" key="4">
    <source>
        <dbReference type="ARBA" id="ARBA00012149"/>
    </source>
</evidence>
<evidence type="ECO:0000256" key="8">
    <source>
        <dbReference type="ARBA" id="ARBA00022692"/>
    </source>
</evidence>
<evidence type="ECO:0000256" key="11">
    <source>
        <dbReference type="ARBA" id="ARBA00048134"/>
    </source>
</evidence>
<comment type="caution">
    <text evidence="14">The sequence shown here is derived from an EMBL/GenBank/DDBJ whole genome shotgun (WGS) entry which is preliminary data.</text>
</comment>
<organism evidence="14 15">
    <name type="scientific">Dyella monticola</name>
    <dbReference type="NCBI Taxonomy" id="1927958"/>
    <lineage>
        <taxon>Bacteria</taxon>
        <taxon>Pseudomonadati</taxon>
        <taxon>Pseudomonadota</taxon>
        <taxon>Gammaproteobacteria</taxon>
        <taxon>Lysobacterales</taxon>
        <taxon>Rhodanobacteraceae</taxon>
        <taxon>Dyella</taxon>
    </lineage>
</organism>
<feature type="transmembrane region" description="Helical" evidence="12">
    <location>
        <begin position="7"/>
        <end position="29"/>
    </location>
</feature>
<dbReference type="InterPro" id="IPR033580">
    <property type="entry name" value="Nurim-like"/>
</dbReference>
<keyword evidence="9 12" id="KW-1133">Transmembrane helix</keyword>
<proteinExistence type="inferred from homology"/>
<keyword evidence="6 14" id="KW-0808">Transferase</keyword>
<feature type="transmembrane region" description="Helical" evidence="12">
    <location>
        <begin position="124"/>
        <end position="148"/>
    </location>
</feature>
<keyword evidence="15" id="KW-1185">Reference proteome</keyword>
<comment type="similarity">
    <text evidence="3">Belongs to the nurim family.</text>
</comment>
<evidence type="ECO:0000256" key="5">
    <source>
        <dbReference type="ARBA" id="ARBA00022603"/>
    </source>
</evidence>
<dbReference type="OrthoDB" id="9789029at2"/>
<reference evidence="14 15" key="1">
    <citation type="submission" date="2018-07" db="EMBL/GenBank/DDBJ databases">
        <title>Dyella monticola sp. nov. and Dyella psychrodurans sp. nov. isolated from monsoon evergreen broad-leaved forest soil of Dinghu Mountain, China.</title>
        <authorList>
            <person name="Gao Z."/>
            <person name="Qiu L."/>
        </authorList>
    </citation>
    <scope>NUCLEOTIDE SEQUENCE [LARGE SCALE GENOMIC DNA]</scope>
    <source>
        <strain evidence="14 15">4G-K06</strain>
    </source>
</reference>
<dbReference type="GO" id="GO:0032259">
    <property type="term" value="P:methylation"/>
    <property type="evidence" value="ECO:0007669"/>
    <property type="project" value="UniProtKB-KW"/>
</dbReference>
<dbReference type="GO" id="GO:0008168">
    <property type="term" value="F:methyltransferase activity"/>
    <property type="evidence" value="ECO:0007669"/>
    <property type="project" value="UniProtKB-KW"/>
</dbReference>
<comment type="catalytic activity">
    <reaction evidence="11">
        <text>methanethiol + S-adenosyl-L-methionine = dimethyl sulfide + S-adenosyl-L-homocysteine + H(+)</text>
        <dbReference type="Rhea" id="RHEA:50428"/>
        <dbReference type="ChEBI" id="CHEBI:15378"/>
        <dbReference type="ChEBI" id="CHEBI:16007"/>
        <dbReference type="ChEBI" id="CHEBI:17437"/>
        <dbReference type="ChEBI" id="CHEBI:57856"/>
        <dbReference type="ChEBI" id="CHEBI:59789"/>
        <dbReference type="EC" id="2.1.1.334"/>
    </reaction>
</comment>
<evidence type="ECO:0000256" key="9">
    <source>
        <dbReference type="ARBA" id="ARBA00022989"/>
    </source>
</evidence>
<dbReference type="NCBIfam" id="NF045656">
    <property type="entry name" value="MeththiolMtaseMddA"/>
    <property type="match status" value="1"/>
</dbReference>
<evidence type="ECO:0000256" key="12">
    <source>
        <dbReference type="SAM" id="Phobius"/>
    </source>
</evidence>
<protein>
    <recommendedName>
        <fullName evidence="4">methanethiol S-methyltransferase</fullName>
        <ecNumber evidence="4">2.1.1.334</ecNumber>
    </recommendedName>
</protein>
<dbReference type="Gene3D" id="1.20.120.1630">
    <property type="match status" value="1"/>
</dbReference>
<evidence type="ECO:0000256" key="6">
    <source>
        <dbReference type="ARBA" id="ARBA00022679"/>
    </source>
</evidence>
<dbReference type="InterPro" id="IPR054700">
    <property type="entry name" value="MddA"/>
</dbReference>
<dbReference type="InterPro" id="IPR009915">
    <property type="entry name" value="NnrU_dom"/>
</dbReference>
<evidence type="ECO:0000259" key="13">
    <source>
        <dbReference type="Pfam" id="PF07298"/>
    </source>
</evidence>
<keyword evidence="8 12" id="KW-0812">Transmembrane</keyword>
<comment type="subcellular location">
    <subcellularLocation>
        <location evidence="2">Membrane</location>
        <topology evidence="2">Multi-pass membrane protein</topology>
    </subcellularLocation>
</comment>
<dbReference type="Proteomes" id="UP000254258">
    <property type="component" value="Unassembled WGS sequence"/>
</dbReference>
<feature type="transmembrane region" description="Helical" evidence="12">
    <location>
        <begin position="195"/>
        <end position="213"/>
    </location>
</feature>
<dbReference type="PANTHER" id="PTHR31040:SF1">
    <property type="entry name" value="NURIM"/>
    <property type="match status" value="1"/>
</dbReference>
<evidence type="ECO:0000313" key="15">
    <source>
        <dbReference type="Proteomes" id="UP000254258"/>
    </source>
</evidence>
<keyword evidence="7" id="KW-0949">S-adenosyl-L-methionine</keyword>
<feature type="domain" description="NnrU" evidence="13">
    <location>
        <begin position="54"/>
        <end position="208"/>
    </location>
</feature>
<dbReference type="EC" id="2.1.1.334" evidence="4"/>
<sequence length="245" mass="28525">MIRLLCFIYGLVCYLAFFATFLYLIGFVGNLPVPKTIDGGTPASLGKTISIDLALVALFAFQHSVMARPGFKRWWTRFMPQAIERSSYVLLASLILCLLFWRWVPITQEVWHLHAPFVTTVLWVLFALGWLVVLTSTYLINHFDLFGLRQVYLNLRNRSYAPIGFRTPFLYRIVRHPLMLGFLVSFWAAPVMTRGHLLFAAAMTMYVLIALQLEERDMATYFGEPYRTYRRRVAMLLPWRVRRGV</sequence>
<dbReference type="RefSeq" id="WP_115493939.1">
    <property type="nucleotide sequence ID" value="NZ_QRBE01000001.1"/>
</dbReference>